<evidence type="ECO:0000256" key="2">
    <source>
        <dbReference type="SAM" id="MobiDB-lite"/>
    </source>
</evidence>
<dbReference type="GO" id="GO:0097422">
    <property type="term" value="C:tubular endosome"/>
    <property type="evidence" value="ECO:0007669"/>
    <property type="project" value="TreeGrafter"/>
</dbReference>
<dbReference type="SMART" id="SM00248">
    <property type="entry name" value="ANK"/>
    <property type="match status" value="7"/>
</dbReference>
<dbReference type="CDD" id="cd22885">
    <property type="entry name" value="ANKRD27_zf1"/>
    <property type="match status" value="1"/>
</dbReference>
<dbReference type="GO" id="GO:0005770">
    <property type="term" value="C:late endosome"/>
    <property type="evidence" value="ECO:0007669"/>
    <property type="project" value="TreeGrafter"/>
</dbReference>
<reference evidence="4 5" key="1">
    <citation type="submission" date="2024-05" db="EMBL/GenBank/DDBJ databases">
        <authorList>
            <person name="Wallberg A."/>
        </authorList>
    </citation>
    <scope>NUCLEOTIDE SEQUENCE [LARGE SCALE GENOMIC DNA]</scope>
</reference>
<organism evidence="4 5">
    <name type="scientific">Meganyctiphanes norvegica</name>
    <name type="common">Northern krill</name>
    <name type="synonym">Thysanopoda norvegica</name>
    <dbReference type="NCBI Taxonomy" id="48144"/>
    <lineage>
        <taxon>Eukaryota</taxon>
        <taxon>Metazoa</taxon>
        <taxon>Ecdysozoa</taxon>
        <taxon>Arthropoda</taxon>
        <taxon>Crustacea</taxon>
        <taxon>Multicrustacea</taxon>
        <taxon>Malacostraca</taxon>
        <taxon>Eumalacostraca</taxon>
        <taxon>Eucarida</taxon>
        <taxon>Euphausiacea</taxon>
        <taxon>Euphausiidae</taxon>
        <taxon>Meganyctiphanes</taxon>
    </lineage>
</organism>
<evidence type="ECO:0000313" key="5">
    <source>
        <dbReference type="Proteomes" id="UP001497623"/>
    </source>
</evidence>
<dbReference type="GO" id="GO:0048812">
    <property type="term" value="P:neuron projection morphogenesis"/>
    <property type="evidence" value="ECO:0007669"/>
    <property type="project" value="TreeGrafter"/>
</dbReference>
<dbReference type="GO" id="GO:0030133">
    <property type="term" value="C:transport vesicle"/>
    <property type="evidence" value="ECO:0007669"/>
    <property type="project" value="TreeGrafter"/>
</dbReference>
<evidence type="ECO:0000259" key="3">
    <source>
        <dbReference type="PROSITE" id="PS51205"/>
    </source>
</evidence>
<dbReference type="PANTHER" id="PTHR24170:SF2">
    <property type="entry name" value="ANKYRIN REPEAT DOMAIN-CONTAINING PROTEIN 27"/>
    <property type="match status" value="1"/>
</dbReference>
<feature type="repeat" description="ANK" evidence="1">
    <location>
        <begin position="901"/>
        <end position="933"/>
    </location>
</feature>
<protein>
    <recommendedName>
        <fullName evidence="3">VPS9 domain-containing protein</fullName>
    </recommendedName>
</protein>
<dbReference type="InterPro" id="IPR051248">
    <property type="entry name" value="UPF0507/Ank_repeat_27"/>
</dbReference>
<dbReference type="PROSITE" id="PS50088">
    <property type="entry name" value="ANK_REPEAT"/>
    <property type="match status" value="6"/>
</dbReference>
<feature type="region of interest" description="Disordered" evidence="2">
    <location>
        <begin position="15"/>
        <end position="41"/>
    </location>
</feature>
<proteinExistence type="predicted"/>
<keyword evidence="5" id="KW-1185">Reference proteome</keyword>
<dbReference type="InterPro" id="IPR037191">
    <property type="entry name" value="VPS9_dom_sf"/>
</dbReference>
<dbReference type="GO" id="GO:0043005">
    <property type="term" value="C:neuron projection"/>
    <property type="evidence" value="ECO:0007669"/>
    <property type="project" value="TreeGrafter"/>
</dbReference>
<comment type="caution">
    <text evidence="4">The sequence shown here is derived from an EMBL/GenBank/DDBJ whole genome shotgun (WGS) entry which is preliminary data.</text>
</comment>
<dbReference type="SUPFAM" id="SSF48403">
    <property type="entry name" value="Ankyrin repeat"/>
    <property type="match status" value="2"/>
</dbReference>
<dbReference type="SUPFAM" id="SSF109993">
    <property type="entry name" value="VPS9 domain"/>
    <property type="match status" value="1"/>
</dbReference>
<dbReference type="GO" id="GO:0005886">
    <property type="term" value="C:plasma membrane"/>
    <property type="evidence" value="ECO:0007669"/>
    <property type="project" value="TreeGrafter"/>
</dbReference>
<dbReference type="Pfam" id="PF12796">
    <property type="entry name" value="Ank_2"/>
    <property type="match status" value="2"/>
</dbReference>
<dbReference type="GO" id="GO:0005769">
    <property type="term" value="C:early endosome"/>
    <property type="evidence" value="ECO:0007669"/>
    <property type="project" value="TreeGrafter"/>
</dbReference>
<evidence type="ECO:0000313" key="4">
    <source>
        <dbReference type="EMBL" id="CAL4100411.1"/>
    </source>
</evidence>
<dbReference type="PANTHER" id="PTHR24170">
    <property type="entry name" value="ANKYRIN REPEAT DOMAIN-CONTAINING PROTEIN 27"/>
    <property type="match status" value="1"/>
</dbReference>
<dbReference type="SMART" id="SM00167">
    <property type="entry name" value="VPS9"/>
    <property type="match status" value="1"/>
</dbReference>
<dbReference type="Proteomes" id="UP001497623">
    <property type="component" value="Unassembled WGS sequence"/>
</dbReference>
<dbReference type="CDD" id="cd22886">
    <property type="entry name" value="ANKRD27_zf2"/>
    <property type="match status" value="1"/>
</dbReference>
<name>A0AAV2QWN3_MEGNR</name>
<gene>
    <name evidence="4" type="ORF">MNOR_LOCUS16788</name>
</gene>
<feature type="domain" description="VPS9" evidence="3">
    <location>
        <begin position="302"/>
        <end position="436"/>
    </location>
</feature>
<dbReference type="EMBL" id="CAXKWB010011208">
    <property type="protein sequence ID" value="CAL4100411.1"/>
    <property type="molecule type" value="Genomic_DNA"/>
</dbReference>
<dbReference type="PRINTS" id="PR01415">
    <property type="entry name" value="ANKYRIN"/>
</dbReference>
<dbReference type="InterPro" id="IPR036770">
    <property type="entry name" value="Ankyrin_rpt-contain_sf"/>
</dbReference>
<feature type="non-terminal residue" evidence="4">
    <location>
        <position position="961"/>
    </location>
</feature>
<feature type="repeat" description="ANK" evidence="1">
    <location>
        <begin position="576"/>
        <end position="608"/>
    </location>
</feature>
<dbReference type="Pfam" id="PF02204">
    <property type="entry name" value="VPS9"/>
    <property type="match status" value="1"/>
</dbReference>
<dbReference type="PROSITE" id="PS50297">
    <property type="entry name" value="ANK_REP_REGION"/>
    <property type="match status" value="5"/>
</dbReference>
<accession>A0AAV2QWN3</accession>
<dbReference type="AlphaFoldDB" id="A0AAV2QWN3"/>
<keyword evidence="1" id="KW-0040">ANK repeat</keyword>
<dbReference type="GO" id="GO:0000149">
    <property type="term" value="F:SNARE binding"/>
    <property type="evidence" value="ECO:0007669"/>
    <property type="project" value="TreeGrafter"/>
</dbReference>
<dbReference type="GO" id="GO:0005085">
    <property type="term" value="F:guanyl-nucleotide exchange factor activity"/>
    <property type="evidence" value="ECO:0007669"/>
    <property type="project" value="TreeGrafter"/>
</dbReference>
<dbReference type="GO" id="GO:0045022">
    <property type="term" value="P:early endosome to late endosome transport"/>
    <property type="evidence" value="ECO:0007669"/>
    <property type="project" value="TreeGrafter"/>
</dbReference>
<feature type="repeat" description="ANK" evidence="1">
    <location>
        <begin position="868"/>
        <end position="900"/>
    </location>
</feature>
<feature type="repeat" description="ANK" evidence="1">
    <location>
        <begin position="834"/>
        <end position="866"/>
    </location>
</feature>
<dbReference type="PROSITE" id="PS51205">
    <property type="entry name" value="VPS9"/>
    <property type="match status" value="1"/>
</dbReference>
<dbReference type="InterPro" id="IPR003123">
    <property type="entry name" value="VPS9"/>
</dbReference>
<dbReference type="Pfam" id="PF00023">
    <property type="entry name" value="Ank"/>
    <property type="match status" value="3"/>
</dbReference>
<dbReference type="InterPro" id="IPR002110">
    <property type="entry name" value="Ankyrin_rpt"/>
</dbReference>
<feature type="repeat" description="ANK" evidence="1">
    <location>
        <begin position="543"/>
        <end position="575"/>
    </location>
</feature>
<feature type="repeat" description="ANK" evidence="1">
    <location>
        <begin position="648"/>
        <end position="684"/>
    </location>
</feature>
<dbReference type="Gene3D" id="1.25.40.20">
    <property type="entry name" value="Ankyrin repeat-containing domain"/>
    <property type="match status" value="4"/>
</dbReference>
<dbReference type="Gene3D" id="1.20.1050.80">
    <property type="entry name" value="VPS9 domain"/>
    <property type="match status" value="1"/>
</dbReference>
<sequence length="961" mass="106822">MATCRKRLMRQRRYTLGHLPDPERSNVSDRGGGLDPPYLPLGTPGILKSTTMERYDEDLNENSFLQLLRTDFQEVFERAVSEGWMICVPRQGALPKYAMSQEDFMGNILVRNDDCPPVASDTQGQGSQWRTLTDKTVILKGNVLMLEDELDSTHSVHILFDETFYDDDMQKYKVLCVEDSLCASRIVGDVSNGLIKILSLRDCIDLLWTETAGDNVLEKLESLVKKFLIENPNIEEETLQRLRDLASQLFCEAIQVALSDTRLNQKTKEDNYFLDTIKLAVETYVLHGVYKKLMKGVTACTAVDDSRLNRIVKNLSDLQVKDLDIDPEHSEQLTKSKYELASIDGYSTPLGKLGCIRRAITLIAVQGKVISADELIPILVFLVVKTNLPNWNANVLFLKLFRFSASSNQSGEHSFHISSIEASLQHILSGALFGSTSPEADCVLSADTPDNTGSLVLKSLDESFGNKGVDLTTRFFECVRLGKASEVGYILNGKYNIVEEIEECNVESDAQLCHPLCSCDKCEGLMSKPKKEITPTISTRDERGYTGLHVACIFGRPTVVEILLSQGSDIKSTDYRGATPLHYAAQKGHQNAVLLLLHAGADLNHCDNDDNTPLHLSSINGHENCVKALLFYAESMGTDIYMNAQNTSGDTPLHLACRWGYAGIVELILERLVLLGLSLKVRNNRKLTPIECAHNVHITRLIMDYQTKKDESNFQGFVRIGVINTSPPVNLNRQKSLDFANTPERLNSKRYSPTTPVELKQTEKMLKSVAIGDVKLSCYYLGISEDNYSEEEFVKPTTKCHPLCQCSSCTPRGLEVPSSSQNLAISSVNSSNSEGFTALHVAALQNHFHIIKVLLAHGADPNFHNRTKGHTPLHFAAQNSNIEIMKVLIAQGANPENKDLCGNTVLHYCCQQGFEEGVNLLLKLGVNKDSMNLSEKTPAQQAKDRGFWNIVKILFGTTTST</sequence>
<evidence type="ECO:0000256" key="1">
    <source>
        <dbReference type="PROSITE-ProRule" id="PRU00023"/>
    </source>
</evidence>